<gene>
    <name evidence="1" type="ORF">FA95DRAFT_621088</name>
</gene>
<evidence type="ECO:0000313" key="2">
    <source>
        <dbReference type="Proteomes" id="UP000814033"/>
    </source>
</evidence>
<dbReference type="Proteomes" id="UP000814033">
    <property type="component" value="Unassembled WGS sequence"/>
</dbReference>
<evidence type="ECO:0000313" key="1">
    <source>
        <dbReference type="EMBL" id="KAI0050389.1"/>
    </source>
</evidence>
<sequence length="436" mass="48568">MGEPVKKKRGRPRRDAGAAAIEEALAHQFSVAVFLEIEKKPVPVTGKTGRATAAVKPGDVYAAGPVTLTHSITWQDLLSVIAVEVQSEVENLKVTSMAWRWFTDATSRSKQKLPLTNELVVISMMQPAEDMRTPWKSNQKGARASTSAPGSSRHGRSPDSDDEDEPRTIGEKKVSLDKDLQPVVQNLMKKYYIGLCRTHPLIRCFYHAPNDWHFELDSNRVNVWALSIRKLETNYNQIPLTSRFFAEDQTIGFQSRASRSSRAPDHRASTDGPQAPGPLPFPSHLPAHNMWPSTPPNPYAAHQQAPYYGYGAPMGFPGPWQPWSSPLPGLQWSGVPAAAPPPTQLPPTARTLTPADGADRSSPMPSSPITSMKLEEWCEKYEIPSATCAKLRELDFQPGDNLKTVEEKDWKEAGFKLLEWRRVLQACKKYRAAERE</sequence>
<reference evidence="1" key="2">
    <citation type="journal article" date="2022" name="New Phytol.">
        <title>Evolutionary transition to the ectomycorrhizal habit in the genomes of a hyperdiverse lineage of mushroom-forming fungi.</title>
        <authorList>
            <person name="Looney B."/>
            <person name="Miyauchi S."/>
            <person name="Morin E."/>
            <person name="Drula E."/>
            <person name="Courty P.E."/>
            <person name="Kohler A."/>
            <person name="Kuo A."/>
            <person name="LaButti K."/>
            <person name="Pangilinan J."/>
            <person name="Lipzen A."/>
            <person name="Riley R."/>
            <person name="Andreopoulos W."/>
            <person name="He G."/>
            <person name="Johnson J."/>
            <person name="Nolan M."/>
            <person name="Tritt A."/>
            <person name="Barry K.W."/>
            <person name="Grigoriev I.V."/>
            <person name="Nagy L.G."/>
            <person name="Hibbett D."/>
            <person name="Henrissat B."/>
            <person name="Matheny P.B."/>
            <person name="Labbe J."/>
            <person name="Martin F.M."/>
        </authorList>
    </citation>
    <scope>NUCLEOTIDE SEQUENCE</scope>
    <source>
        <strain evidence="1">FP105234-sp</strain>
    </source>
</reference>
<keyword evidence="2" id="KW-1185">Reference proteome</keyword>
<proteinExistence type="predicted"/>
<accession>A0ACB8S1N2</accession>
<name>A0ACB8S1N2_9AGAM</name>
<organism evidence="1 2">
    <name type="scientific">Auriscalpium vulgare</name>
    <dbReference type="NCBI Taxonomy" id="40419"/>
    <lineage>
        <taxon>Eukaryota</taxon>
        <taxon>Fungi</taxon>
        <taxon>Dikarya</taxon>
        <taxon>Basidiomycota</taxon>
        <taxon>Agaricomycotina</taxon>
        <taxon>Agaricomycetes</taxon>
        <taxon>Russulales</taxon>
        <taxon>Auriscalpiaceae</taxon>
        <taxon>Auriscalpium</taxon>
    </lineage>
</organism>
<reference evidence="1" key="1">
    <citation type="submission" date="2021-02" db="EMBL/GenBank/DDBJ databases">
        <authorList>
            <consortium name="DOE Joint Genome Institute"/>
            <person name="Ahrendt S."/>
            <person name="Looney B.P."/>
            <person name="Miyauchi S."/>
            <person name="Morin E."/>
            <person name="Drula E."/>
            <person name="Courty P.E."/>
            <person name="Chicoki N."/>
            <person name="Fauchery L."/>
            <person name="Kohler A."/>
            <person name="Kuo A."/>
            <person name="Labutti K."/>
            <person name="Pangilinan J."/>
            <person name="Lipzen A."/>
            <person name="Riley R."/>
            <person name="Andreopoulos W."/>
            <person name="He G."/>
            <person name="Johnson J."/>
            <person name="Barry K.W."/>
            <person name="Grigoriev I.V."/>
            <person name="Nagy L."/>
            <person name="Hibbett D."/>
            <person name="Henrissat B."/>
            <person name="Matheny P.B."/>
            <person name="Labbe J."/>
            <person name="Martin F."/>
        </authorList>
    </citation>
    <scope>NUCLEOTIDE SEQUENCE</scope>
    <source>
        <strain evidence="1">FP105234-sp</strain>
    </source>
</reference>
<protein>
    <submittedName>
        <fullName evidence="1">Uncharacterized protein</fullName>
    </submittedName>
</protein>
<dbReference type="EMBL" id="MU275862">
    <property type="protein sequence ID" value="KAI0050389.1"/>
    <property type="molecule type" value="Genomic_DNA"/>
</dbReference>
<comment type="caution">
    <text evidence="1">The sequence shown here is derived from an EMBL/GenBank/DDBJ whole genome shotgun (WGS) entry which is preliminary data.</text>
</comment>